<organism evidence="2 3">
    <name type="scientific">Chloropicon primus</name>
    <dbReference type="NCBI Taxonomy" id="1764295"/>
    <lineage>
        <taxon>Eukaryota</taxon>
        <taxon>Viridiplantae</taxon>
        <taxon>Chlorophyta</taxon>
        <taxon>Chloropicophyceae</taxon>
        <taxon>Chloropicales</taxon>
        <taxon>Chloropicaceae</taxon>
        <taxon>Chloropicon</taxon>
    </lineage>
</organism>
<dbReference type="InterPro" id="IPR001849">
    <property type="entry name" value="PH_domain"/>
</dbReference>
<dbReference type="STRING" id="1764295.A0A5B8MWS0"/>
<evidence type="ECO:0000313" key="3">
    <source>
        <dbReference type="Proteomes" id="UP000316726"/>
    </source>
</evidence>
<protein>
    <recommendedName>
        <fullName evidence="1">PH domain-containing protein</fullName>
    </recommendedName>
</protein>
<sequence length="345" mass="40094">MEEEEEEEDATWYDSLENAFDMDGTASLSTIVEEEENVPGSMYMVASGHEIQKVFALYSNGLLLKAYDALCKVKEEGCSILKAKLDEVKRAYGRYQQSSEETEDPHGYTVAHQARPKVSYRHLRGSKVHSVKLEMDLDFPLERVWAMGWEFDLLDTWNPYAIEPKVLTTENDQELTLNTAVWLPWPFHPRELYVHVKWYDLLEEQGCFFVTLHDIEYENKLKESYILDREDNGRGEPKKKRKRERAALLKGSCAWVWPERDPENSCSRKTRVLFSMHADPLVFSPPNWLVNFVLKLMAPTIYKTLVKALHEIYGKGSSSEYPRRVGAKKLYTVLRERVEKAELLG</sequence>
<keyword evidence="3" id="KW-1185">Reference proteome</keyword>
<dbReference type="Proteomes" id="UP000316726">
    <property type="component" value="Chromosome 14"/>
</dbReference>
<dbReference type="AlphaFoldDB" id="A0A5B8MWS0"/>
<dbReference type="Gene3D" id="3.30.530.20">
    <property type="match status" value="1"/>
</dbReference>
<dbReference type="InterPro" id="IPR023393">
    <property type="entry name" value="START-like_dom_sf"/>
</dbReference>
<dbReference type="OrthoDB" id="539925at2759"/>
<dbReference type="SUPFAM" id="SSF55961">
    <property type="entry name" value="Bet v1-like"/>
    <property type="match status" value="1"/>
</dbReference>
<proteinExistence type="predicted"/>
<dbReference type="EMBL" id="CP031047">
    <property type="protein sequence ID" value="QDZ24751.1"/>
    <property type="molecule type" value="Genomic_DNA"/>
</dbReference>
<evidence type="ECO:0000259" key="1">
    <source>
        <dbReference type="PROSITE" id="PS50003"/>
    </source>
</evidence>
<accession>A0A5B8MWS0</accession>
<gene>
    <name evidence="2" type="ORF">A3770_14p72690</name>
</gene>
<reference evidence="2 3" key="1">
    <citation type="submission" date="2018-07" db="EMBL/GenBank/DDBJ databases">
        <title>The complete nuclear genome of the prasinophyte Chloropicon primus (CCMP1205).</title>
        <authorList>
            <person name="Pombert J.-F."/>
            <person name="Otis C."/>
            <person name="Turmel M."/>
            <person name="Lemieux C."/>
        </authorList>
    </citation>
    <scope>NUCLEOTIDE SEQUENCE [LARGE SCALE GENOMIC DNA]</scope>
    <source>
        <strain evidence="2 3">CCMP1205</strain>
    </source>
</reference>
<feature type="domain" description="PH" evidence="1">
    <location>
        <begin position="1"/>
        <end position="21"/>
    </location>
</feature>
<name>A0A5B8MWS0_9CHLO</name>
<evidence type="ECO:0000313" key="2">
    <source>
        <dbReference type="EMBL" id="QDZ24751.1"/>
    </source>
</evidence>
<dbReference type="PROSITE" id="PS50003">
    <property type="entry name" value="PH_DOMAIN"/>
    <property type="match status" value="1"/>
</dbReference>